<dbReference type="EC" id="3.2.1.114" evidence="5"/>
<keyword evidence="1 5" id="KW-0378">Hydrolase</keyword>
<evidence type="ECO:0000313" key="6">
    <source>
        <dbReference type="Proteomes" id="UP000683360"/>
    </source>
</evidence>
<dbReference type="InterPro" id="IPR027291">
    <property type="entry name" value="Glyco_hydro_38_N_sf"/>
</dbReference>
<reference evidence="5" key="1">
    <citation type="submission" date="2021-03" db="EMBL/GenBank/DDBJ databases">
        <authorList>
            <person name="Bekaert M."/>
        </authorList>
    </citation>
    <scope>NUCLEOTIDE SEQUENCE</scope>
</reference>
<proteinExistence type="predicted"/>
<feature type="domain" description="Glycoside hydrolase family 38 N-terminal" evidence="4">
    <location>
        <begin position="153"/>
        <end position="311"/>
    </location>
</feature>
<dbReference type="AlphaFoldDB" id="A0A8S3U2Y4"/>
<evidence type="ECO:0000256" key="2">
    <source>
        <dbReference type="ARBA" id="ARBA00023295"/>
    </source>
</evidence>
<keyword evidence="6" id="KW-1185">Reference proteome</keyword>
<evidence type="ECO:0000256" key="1">
    <source>
        <dbReference type="ARBA" id="ARBA00022801"/>
    </source>
</evidence>
<keyword evidence="3" id="KW-0175">Coiled coil</keyword>
<evidence type="ECO:0000313" key="5">
    <source>
        <dbReference type="EMBL" id="CAG2240254.1"/>
    </source>
</evidence>
<dbReference type="InterPro" id="IPR000602">
    <property type="entry name" value="Glyco_hydro_38_N"/>
</dbReference>
<dbReference type="GO" id="GO:0006013">
    <property type="term" value="P:mannose metabolic process"/>
    <property type="evidence" value="ECO:0007669"/>
    <property type="project" value="InterPro"/>
</dbReference>
<gene>
    <name evidence="5" type="ORF">MEDL_52562</name>
</gene>
<dbReference type="PANTHER" id="PTHR11607">
    <property type="entry name" value="ALPHA-MANNOSIDASE"/>
    <property type="match status" value="1"/>
</dbReference>
<dbReference type="SUPFAM" id="SSF88688">
    <property type="entry name" value="Families 57/38 glycoside transferase middle domain"/>
    <property type="match status" value="1"/>
</dbReference>
<dbReference type="InterPro" id="IPR037094">
    <property type="entry name" value="Glyco_hydro_38_cen_sf"/>
</dbReference>
<dbReference type="PANTHER" id="PTHR11607:SF3">
    <property type="entry name" value="LYSOSOMAL ALPHA-MANNOSIDASE"/>
    <property type="match status" value="1"/>
</dbReference>
<dbReference type="InterPro" id="IPR011330">
    <property type="entry name" value="Glyco_hydro/deAcase_b/a-brl"/>
</dbReference>
<accession>A0A8S3U2Y4</accession>
<name>A0A8S3U2Y4_MYTED</name>
<dbReference type="GO" id="GO:0004572">
    <property type="term" value="F:mannosyl-oligosaccharide 1,3-1,6-alpha-mannosidase activity"/>
    <property type="evidence" value="ECO:0007669"/>
    <property type="project" value="UniProtKB-EC"/>
</dbReference>
<feature type="domain" description="Glycoside hydrolase family 38 N-terminal" evidence="4">
    <location>
        <begin position="317"/>
        <end position="411"/>
    </location>
</feature>
<dbReference type="OrthoDB" id="10261055at2759"/>
<dbReference type="Pfam" id="PF01074">
    <property type="entry name" value="Glyco_hydro_38N"/>
    <property type="match status" value="2"/>
</dbReference>
<dbReference type="Gene3D" id="1.20.1270.50">
    <property type="entry name" value="Glycoside hydrolase family 38, central domain"/>
    <property type="match status" value="1"/>
</dbReference>
<keyword evidence="2 5" id="KW-0326">Glycosidase</keyword>
<sequence>MGRVTSDDVLNAGKLSKLENDLTKNEKILKEIKDTVKFVSQGDKESLKKLNDIVRDADSKLNQAKEAVKELFQKPAEKIQAEQPIARIPVHNVAVSGSNQVCTLADAPNIKTDVQMLKLVDLMTFENPDGGVWKQGWNVNYDKNKYDKKKLYVFVVPHSHCDPGWVKTLDTYFNDQVKGILDNMVAKLEAYPKMKFMYAEVSFFSMWWSQIDQNKKNRVKKLIEKGQFEIITGGWVMNDEANTHYFAMIDQMIEGNQWLNLTLGVRPESGWAIDPFGHTPTMAYLLKKMNFKNMLIQRVHYAVKKALAKEKQLESLTLLDQYRKKAELYRSNVLFIPVGDDFRYDRGDEWDKQYTNYQKIFDYVNSKSDLNTQIQFGTLTDYFKKLYEVNDVAYGQKPPSYPVLSGDFFTYADRDDHYWSGYYTSRPFYKRLDRVLEYHQRFVKC</sequence>
<dbReference type="InterPro" id="IPR028995">
    <property type="entry name" value="Glyco_hydro_57/38_cen_sf"/>
</dbReference>
<dbReference type="InterPro" id="IPR050843">
    <property type="entry name" value="Glycosyl_Hydrlase_38"/>
</dbReference>
<evidence type="ECO:0000256" key="3">
    <source>
        <dbReference type="SAM" id="Coils"/>
    </source>
</evidence>
<dbReference type="SUPFAM" id="SSF88713">
    <property type="entry name" value="Glycoside hydrolase/deacetylase"/>
    <property type="match status" value="1"/>
</dbReference>
<organism evidence="5 6">
    <name type="scientific">Mytilus edulis</name>
    <name type="common">Blue mussel</name>
    <dbReference type="NCBI Taxonomy" id="6550"/>
    <lineage>
        <taxon>Eukaryota</taxon>
        <taxon>Metazoa</taxon>
        <taxon>Spiralia</taxon>
        <taxon>Lophotrochozoa</taxon>
        <taxon>Mollusca</taxon>
        <taxon>Bivalvia</taxon>
        <taxon>Autobranchia</taxon>
        <taxon>Pteriomorphia</taxon>
        <taxon>Mytilida</taxon>
        <taxon>Mytiloidea</taxon>
        <taxon>Mytilidae</taxon>
        <taxon>Mytilinae</taxon>
        <taxon>Mytilus</taxon>
    </lineage>
</organism>
<dbReference type="GO" id="GO:0000139">
    <property type="term" value="C:Golgi membrane"/>
    <property type="evidence" value="ECO:0007669"/>
    <property type="project" value="TreeGrafter"/>
</dbReference>
<protein>
    <submittedName>
        <fullName evidence="5">MAN2</fullName>
        <ecNumber evidence="5">3.2.1.114</ecNumber>
    </submittedName>
</protein>
<dbReference type="Proteomes" id="UP000683360">
    <property type="component" value="Unassembled WGS sequence"/>
</dbReference>
<comment type="caution">
    <text evidence="5">The sequence shown here is derived from an EMBL/GenBank/DDBJ whole genome shotgun (WGS) entry which is preliminary data.</text>
</comment>
<dbReference type="EMBL" id="CAJPWZ010002552">
    <property type="protein sequence ID" value="CAG2240254.1"/>
    <property type="molecule type" value="Genomic_DNA"/>
</dbReference>
<evidence type="ECO:0000259" key="4">
    <source>
        <dbReference type="Pfam" id="PF01074"/>
    </source>
</evidence>
<feature type="coiled-coil region" evidence="3">
    <location>
        <begin position="15"/>
        <end position="74"/>
    </location>
</feature>
<dbReference type="GO" id="GO:0006491">
    <property type="term" value="P:N-glycan processing"/>
    <property type="evidence" value="ECO:0007669"/>
    <property type="project" value="TreeGrafter"/>
</dbReference>
<dbReference type="Gene3D" id="3.20.110.10">
    <property type="entry name" value="Glycoside hydrolase 38, N terminal domain"/>
    <property type="match status" value="2"/>
</dbReference>